<dbReference type="AlphaFoldDB" id="A0A6A5TWZ2"/>
<gene>
    <name evidence="2" type="ORF">CC80DRAFT_472111</name>
</gene>
<dbReference type="InterPro" id="IPR036188">
    <property type="entry name" value="FAD/NAD-bd_sf"/>
</dbReference>
<dbReference type="SUPFAM" id="SSF51905">
    <property type="entry name" value="FAD/NAD(P)-binding domain"/>
    <property type="match status" value="1"/>
</dbReference>
<accession>A0A6A5TWZ2</accession>
<evidence type="ECO:0000313" key="3">
    <source>
        <dbReference type="Proteomes" id="UP000800035"/>
    </source>
</evidence>
<dbReference type="Gene3D" id="3.50.50.60">
    <property type="entry name" value="FAD/NAD(P)-binding domain"/>
    <property type="match status" value="1"/>
</dbReference>
<proteinExistence type="predicted"/>
<dbReference type="EMBL" id="ML976991">
    <property type="protein sequence ID" value="KAF1956580.1"/>
    <property type="molecule type" value="Genomic_DNA"/>
</dbReference>
<dbReference type="Proteomes" id="UP000800035">
    <property type="component" value="Unassembled WGS sequence"/>
</dbReference>
<keyword evidence="3" id="KW-1185">Reference proteome</keyword>
<organism evidence="2 3">
    <name type="scientific">Byssothecium circinans</name>
    <dbReference type="NCBI Taxonomy" id="147558"/>
    <lineage>
        <taxon>Eukaryota</taxon>
        <taxon>Fungi</taxon>
        <taxon>Dikarya</taxon>
        <taxon>Ascomycota</taxon>
        <taxon>Pezizomycotina</taxon>
        <taxon>Dothideomycetes</taxon>
        <taxon>Pleosporomycetidae</taxon>
        <taxon>Pleosporales</taxon>
        <taxon>Massarineae</taxon>
        <taxon>Massarinaceae</taxon>
        <taxon>Byssothecium</taxon>
    </lineage>
</organism>
<reference evidence="2" key="1">
    <citation type="journal article" date="2020" name="Stud. Mycol.">
        <title>101 Dothideomycetes genomes: a test case for predicting lifestyles and emergence of pathogens.</title>
        <authorList>
            <person name="Haridas S."/>
            <person name="Albert R."/>
            <person name="Binder M."/>
            <person name="Bloem J."/>
            <person name="Labutti K."/>
            <person name="Salamov A."/>
            <person name="Andreopoulos B."/>
            <person name="Baker S."/>
            <person name="Barry K."/>
            <person name="Bills G."/>
            <person name="Bluhm B."/>
            <person name="Cannon C."/>
            <person name="Castanera R."/>
            <person name="Culley D."/>
            <person name="Daum C."/>
            <person name="Ezra D."/>
            <person name="Gonzalez J."/>
            <person name="Henrissat B."/>
            <person name="Kuo A."/>
            <person name="Liang C."/>
            <person name="Lipzen A."/>
            <person name="Lutzoni F."/>
            <person name="Magnuson J."/>
            <person name="Mondo S."/>
            <person name="Nolan M."/>
            <person name="Ohm R."/>
            <person name="Pangilinan J."/>
            <person name="Park H.-J."/>
            <person name="Ramirez L."/>
            <person name="Alfaro M."/>
            <person name="Sun H."/>
            <person name="Tritt A."/>
            <person name="Yoshinaga Y."/>
            <person name="Zwiers L.-H."/>
            <person name="Turgeon B."/>
            <person name="Goodwin S."/>
            <person name="Spatafora J."/>
            <person name="Crous P."/>
            <person name="Grigoriev I."/>
        </authorList>
    </citation>
    <scope>NUCLEOTIDE SEQUENCE</scope>
    <source>
        <strain evidence="2">CBS 675.92</strain>
    </source>
</reference>
<dbReference type="InterPro" id="IPR053212">
    <property type="entry name" value="DHP_3-monooxygenase"/>
</dbReference>
<dbReference type="PRINTS" id="PR00420">
    <property type="entry name" value="RNGMNOXGNASE"/>
</dbReference>
<dbReference type="SUPFAM" id="SSF54373">
    <property type="entry name" value="FAD-linked reductases, C-terminal domain"/>
    <property type="match status" value="1"/>
</dbReference>
<dbReference type="OrthoDB" id="16820at2759"/>
<protein>
    <submittedName>
        <fullName evidence="2">FAD/NAD(P)-binding domain-containing protein</fullName>
    </submittedName>
</protein>
<evidence type="ECO:0000259" key="1">
    <source>
        <dbReference type="Pfam" id="PF22607"/>
    </source>
</evidence>
<sequence>MATETVIIGGSIGGLMCGVMLKHHGYTVTILEKEDLLSRQGFDAGISIRDEVINFLKKHDRVKREMTITCPPGSLISLDGKPTAQRGQTMTLTSWALLISVLRANFDGRTSKAVPDAPMPQDGDGKATYRSKARVIGVEEVGEKVQIEYEDVDSQTKERISADLIVVADGSNSSIRSILIPEVKRVYAGYMLWRGTTSEEVVDQKWNELYSAKSTFSFNKGTYLLNYTIPTDEGDLTPGKRLHNWVWYSNLEADSPAMKPLFTDINGKEHFGTLPRGLVQPEAWEKQKALASSVLQEGHAEIVKQATLPFVTKVFDVSSPKALFMGGKVFLVGDAQVTIRPNVGLGSTHAAHDCNTMEKVIEGDITPEQWEKMVLRYGAIKSRYGLVVSSYGLGTKPALLWNACRWLLLMLGQKIGLA</sequence>
<evidence type="ECO:0000313" key="2">
    <source>
        <dbReference type="EMBL" id="KAF1956580.1"/>
    </source>
</evidence>
<dbReference type="Pfam" id="PF22607">
    <property type="entry name" value="FAD_binding-like"/>
    <property type="match status" value="1"/>
</dbReference>
<dbReference type="PANTHER" id="PTHR47469">
    <property type="entry name" value="MONOOXYGENASE-LIKE"/>
    <property type="match status" value="1"/>
</dbReference>
<name>A0A6A5TWZ2_9PLEO</name>
<dbReference type="Gene3D" id="3.30.9.60">
    <property type="match status" value="1"/>
</dbReference>
<dbReference type="PANTHER" id="PTHR47469:SF2">
    <property type="entry name" value="OS06G0597600 PROTEIN"/>
    <property type="match status" value="1"/>
</dbReference>
<dbReference type="InterPro" id="IPR054707">
    <property type="entry name" value="DhpH_subs-bd"/>
</dbReference>
<feature type="domain" description="2,6-dihydroxypyridine 3-monooxygenase substrate binding" evidence="1">
    <location>
        <begin position="187"/>
        <end position="316"/>
    </location>
</feature>